<reference evidence="2 3" key="1">
    <citation type="journal article" date="2018" name="Sci. Rep.">
        <title>A novel species of the marine cyanobacterium Acaryochloris with a unique pigment content and lifestyle.</title>
        <authorList>
            <person name="Partensky F."/>
            <person name="Six C."/>
            <person name="Ratin M."/>
            <person name="Garczarek L."/>
            <person name="Vaulot D."/>
            <person name="Probert I."/>
            <person name="Calteau A."/>
            <person name="Gourvil P."/>
            <person name="Marie D."/>
            <person name="Grebert T."/>
            <person name="Bouchier C."/>
            <person name="Le Panse S."/>
            <person name="Gachenot M."/>
            <person name="Rodriguez F."/>
            <person name="Garrido J.L."/>
        </authorList>
    </citation>
    <scope>NUCLEOTIDE SEQUENCE [LARGE SCALE GENOMIC DNA]</scope>
    <source>
        <strain evidence="2 3">RCC1774</strain>
    </source>
</reference>
<dbReference type="OrthoDB" id="574426at2"/>
<comment type="caution">
    <text evidence="2">The sequence shown here is derived from an EMBL/GenBank/DDBJ whole genome shotgun (WGS) entry which is preliminary data.</text>
</comment>
<keyword evidence="3" id="KW-1185">Reference proteome</keyword>
<gene>
    <name evidence="2" type="ORF">C1752_08254</name>
</gene>
<accession>A0A2W1JP84</accession>
<dbReference type="EMBL" id="PQWO01000022">
    <property type="protein sequence ID" value="PZD71051.1"/>
    <property type="molecule type" value="Genomic_DNA"/>
</dbReference>
<evidence type="ECO:0000313" key="2">
    <source>
        <dbReference type="EMBL" id="PZD71051.1"/>
    </source>
</evidence>
<dbReference type="AlphaFoldDB" id="A0A2W1JP84"/>
<organism evidence="2 3">
    <name type="scientific">Acaryochloris thomasi RCC1774</name>
    <dbReference type="NCBI Taxonomy" id="1764569"/>
    <lineage>
        <taxon>Bacteria</taxon>
        <taxon>Bacillati</taxon>
        <taxon>Cyanobacteriota</taxon>
        <taxon>Cyanophyceae</taxon>
        <taxon>Acaryochloridales</taxon>
        <taxon>Acaryochloridaceae</taxon>
        <taxon>Acaryochloris</taxon>
        <taxon>Acaryochloris thomasi</taxon>
    </lineage>
</organism>
<feature type="region of interest" description="Disordered" evidence="1">
    <location>
        <begin position="40"/>
        <end position="61"/>
    </location>
</feature>
<protein>
    <submittedName>
        <fullName evidence="2">Uncharacterized protein</fullName>
    </submittedName>
</protein>
<dbReference type="RefSeq" id="WP_110988380.1">
    <property type="nucleotide sequence ID" value="NZ_CAWNWM010000022.1"/>
</dbReference>
<evidence type="ECO:0000256" key="1">
    <source>
        <dbReference type="SAM" id="MobiDB-lite"/>
    </source>
</evidence>
<name>A0A2W1JP84_9CYAN</name>
<evidence type="ECO:0000313" key="3">
    <source>
        <dbReference type="Proteomes" id="UP000248857"/>
    </source>
</evidence>
<sequence>MEIQDSKDPQKASLKGALREDQHFLVPYVSDREQADIEAEFGSPSDYETDAPIDMTSWVQK</sequence>
<dbReference type="Proteomes" id="UP000248857">
    <property type="component" value="Unassembled WGS sequence"/>
</dbReference>
<proteinExistence type="predicted"/>